<evidence type="ECO:0000313" key="1">
    <source>
        <dbReference type="EMBL" id="MED6124384.1"/>
    </source>
</evidence>
<evidence type="ECO:0000313" key="2">
    <source>
        <dbReference type="Proteomes" id="UP001341840"/>
    </source>
</evidence>
<dbReference type="EMBL" id="JASCZI010030699">
    <property type="protein sequence ID" value="MED6124384.1"/>
    <property type="molecule type" value="Genomic_DNA"/>
</dbReference>
<dbReference type="Proteomes" id="UP001341840">
    <property type="component" value="Unassembled WGS sequence"/>
</dbReference>
<proteinExistence type="predicted"/>
<accession>A0ABU6RKB0</accession>
<organism evidence="1 2">
    <name type="scientific">Stylosanthes scabra</name>
    <dbReference type="NCBI Taxonomy" id="79078"/>
    <lineage>
        <taxon>Eukaryota</taxon>
        <taxon>Viridiplantae</taxon>
        <taxon>Streptophyta</taxon>
        <taxon>Embryophyta</taxon>
        <taxon>Tracheophyta</taxon>
        <taxon>Spermatophyta</taxon>
        <taxon>Magnoliopsida</taxon>
        <taxon>eudicotyledons</taxon>
        <taxon>Gunneridae</taxon>
        <taxon>Pentapetalae</taxon>
        <taxon>rosids</taxon>
        <taxon>fabids</taxon>
        <taxon>Fabales</taxon>
        <taxon>Fabaceae</taxon>
        <taxon>Papilionoideae</taxon>
        <taxon>50 kb inversion clade</taxon>
        <taxon>dalbergioids sensu lato</taxon>
        <taxon>Dalbergieae</taxon>
        <taxon>Pterocarpus clade</taxon>
        <taxon>Stylosanthes</taxon>
    </lineage>
</organism>
<comment type="caution">
    <text evidence="1">The sequence shown here is derived from an EMBL/GenBank/DDBJ whole genome shotgun (WGS) entry which is preliminary data.</text>
</comment>
<sequence length="149" mass="16900">MDVTPASDESSSSMVEDCCRDEENCVLNEVDSVKVADDGRVLFRNEESGPYVEGGEDMSLEIEDEVATRTSELELLERELEVMTSASEMAFDKQHSLDFYADQLNEKLQAKRQNLLKLESQCMWARGGSFDFCFFVLSCSWDHGFMSGY</sequence>
<gene>
    <name evidence="1" type="ORF">PIB30_058444</name>
</gene>
<name>A0ABU6RKB0_9FABA</name>
<reference evidence="1 2" key="1">
    <citation type="journal article" date="2023" name="Plants (Basel)">
        <title>Bridging the Gap: Combining Genomics and Transcriptomics Approaches to Understand Stylosanthes scabra, an Orphan Legume from the Brazilian Caatinga.</title>
        <authorList>
            <person name="Ferreira-Neto J.R.C."/>
            <person name="da Silva M.D."/>
            <person name="Binneck E."/>
            <person name="de Melo N.F."/>
            <person name="da Silva R.H."/>
            <person name="de Melo A.L.T.M."/>
            <person name="Pandolfi V."/>
            <person name="Bustamante F.O."/>
            <person name="Brasileiro-Vidal A.C."/>
            <person name="Benko-Iseppon A.M."/>
        </authorList>
    </citation>
    <scope>NUCLEOTIDE SEQUENCE [LARGE SCALE GENOMIC DNA]</scope>
    <source>
        <tissue evidence="1">Leaves</tissue>
    </source>
</reference>
<protein>
    <submittedName>
        <fullName evidence="1">Uncharacterized protein</fullName>
    </submittedName>
</protein>
<keyword evidence="2" id="KW-1185">Reference proteome</keyword>